<dbReference type="InterPro" id="IPR000847">
    <property type="entry name" value="LysR_HTH_N"/>
</dbReference>
<evidence type="ECO:0000256" key="1">
    <source>
        <dbReference type="ARBA" id="ARBA00009437"/>
    </source>
</evidence>
<keyword evidence="4" id="KW-0804">Transcription</keyword>
<dbReference type="InterPro" id="IPR036388">
    <property type="entry name" value="WH-like_DNA-bd_sf"/>
</dbReference>
<dbReference type="InterPro" id="IPR036390">
    <property type="entry name" value="WH_DNA-bd_sf"/>
</dbReference>
<feature type="domain" description="HTH lysR-type" evidence="5">
    <location>
        <begin position="1"/>
        <end position="60"/>
    </location>
</feature>
<evidence type="ECO:0000313" key="6">
    <source>
        <dbReference type="EMBL" id="MBG6134438.1"/>
    </source>
</evidence>
<dbReference type="PANTHER" id="PTHR30346:SF30">
    <property type="entry name" value="SMALL NEUTRAL PROTEASE REGULATORY PROTEIN"/>
    <property type="match status" value="1"/>
</dbReference>
<keyword evidence="7" id="KW-1185">Reference proteome</keyword>
<organism evidence="6 7">
    <name type="scientific">Longispora fulva</name>
    <dbReference type="NCBI Taxonomy" id="619741"/>
    <lineage>
        <taxon>Bacteria</taxon>
        <taxon>Bacillati</taxon>
        <taxon>Actinomycetota</taxon>
        <taxon>Actinomycetes</taxon>
        <taxon>Micromonosporales</taxon>
        <taxon>Micromonosporaceae</taxon>
        <taxon>Longispora</taxon>
    </lineage>
</organism>
<dbReference type="GO" id="GO:0003677">
    <property type="term" value="F:DNA binding"/>
    <property type="evidence" value="ECO:0007669"/>
    <property type="project" value="UniProtKB-KW"/>
</dbReference>
<dbReference type="Gene3D" id="1.10.10.10">
    <property type="entry name" value="Winged helix-like DNA-binding domain superfamily/Winged helix DNA-binding domain"/>
    <property type="match status" value="1"/>
</dbReference>
<comment type="similarity">
    <text evidence="1">Belongs to the LysR transcriptional regulatory family.</text>
</comment>
<dbReference type="SUPFAM" id="SSF53850">
    <property type="entry name" value="Periplasmic binding protein-like II"/>
    <property type="match status" value="1"/>
</dbReference>
<dbReference type="Pfam" id="PF03466">
    <property type="entry name" value="LysR_substrate"/>
    <property type="match status" value="1"/>
</dbReference>
<evidence type="ECO:0000256" key="3">
    <source>
        <dbReference type="ARBA" id="ARBA00023125"/>
    </source>
</evidence>
<dbReference type="GO" id="GO:0032993">
    <property type="term" value="C:protein-DNA complex"/>
    <property type="evidence" value="ECO:0007669"/>
    <property type="project" value="TreeGrafter"/>
</dbReference>
<keyword evidence="2" id="KW-0805">Transcription regulation</keyword>
<dbReference type="SUPFAM" id="SSF46785">
    <property type="entry name" value="Winged helix' DNA-binding domain"/>
    <property type="match status" value="1"/>
</dbReference>
<dbReference type="CDD" id="cd08414">
    <property type="entry name" value="PBP2_LTTR_aromatics_like"/>
    <property type="match status" value="1"/>
</dbReference>
<accession>A0A8J7GER0</accession>
<dbReference type="Gene3D" id="3.40.190.10">
    <property type="entry name" value="Periplasmic binding protein-like II"/>
    <property type="match status" value="2"/>
</dbReference>
<dbReference type="GO" id="GO:0003700">
    <property type="term" value="F:DNA-binding transcription factor activity"/>
    <property type="evidence" value="ECO:0007669"/>
    <property type="project" value="InterPro"/>
</dbReference>
<name>A0A8J7GER0_9ACTN</name>
<dbReference type="PANTHER" id="PTHR30346">
    <property type="entry name" value="TRANSCRIPTIONAL DUAL REGULATOR HCAR-RELATED"/>
    <property type="match status" value="1"/>
</dbReference>
<sequence length="332" mass="35913">MELEVRHLRVLCAVAASGSLRRAASVLGVSQPGLTAQLQRIERALGGDLFVRHQNGVTPTPLGEIVLARARAVLPTVDDLLQVATLAAGRGVDRHRFRLGSVNTPLLGGLVTAIHSLFPCSEITLRAQGSSLPLADHIAAGRLEAGVLGDCPAYELEPRHGVVYHPVVTEPVFVMLPAAHRLADRAEITLADLADDDWVLPQPDDDRIREYWSLTAGFHIRVPYEAEGRLVVEVVRSGHAVSLCQPTFDEVPGIVVRPIAGTPLWYRHVLAWHRFGPLAARGEALTCLVAQAYEAAVARSRVYSRWRECQGFGADLTAAGPEVPGHVLPDLD</sequence>
<evidence type="ECO:0000259" key="5">
    <source>
        <dbReference type="PROSITE" id="PS50931"/>
    </source>
</evidence>
<dbReference type="AlphaFoldDB" id="A0A8J7GER0"/>
<dbReference type="PROSITE" id="PS50931">
    <property type="entry name" value="HTH_LYSR"/>
    <property type="match status" value="1"/>
</dbReference>
<dbReference type="Proteomes" id="UP000622552">
    <property type="component" value="Unassembled WGS sequence"/>
</dbReference>
<comment type="caution">
    <text evidence="6">The sequence shown here is derived from an EMBL/GenBank/DDBJ whole genome shotgun (WGS) entry which is preliminary data.</text>
</comment>
<evidence type="ECO:0000256" key="2">
    <source>
        <dbReference type="ARBA" id="ARBA00023015"/>
    </source>
</evidence>
<dbReference type="RefSeq" id="WP_197001680.1">
    <property type="nucleotide sequence ID" value="NZ_BONS01000028.1"/>
</dbReference>
<proteinExistence type="inferred from homology"/>
<dbReference type="Pfam" id="PF00126">
    <property type="entry name" value="HTH_1"/>
    <property type="match status" value="1"/>
</dbReference>
<evidence type="ECO:0000313" key="7">
    <source>
        <dbReference type="Proteomes" id="UP000622552"/>
    </source>
</evidence>
<dbReference type="PRINTS" id="PR00039">
    <property type="entry name" value="HTHLYSR"/>
</dbReference>
<evidence type="ECO:0000256" key="4">
    <source>
        <dbReference type="ARBA" id="ARBA00023163"/>
    </source>
</evidence>
<gene>
    <name evidence="6" type="ORF">IW245_000632</name>
</gene>
<protein>
    <submittedName>
        <fullName evidence="6">DNA-binding transcriptional LysR family regulator</fullName>
    </submittedName>
</protein>
<dbReference type="EMBL" id="JADOUF010000001">
    <property type="protein sequence ID" value="MBG6134438.1"/>
    <property type="molecule type" value="Genomic_DNA"/>
</dbReference>
<keyword evidence="3 6" id="KW-0238">DNA-binding</keyword>
<reference evidence="6" key="1">
    <citation type="submission" date="2020-11" db="EMBL/GenBank/DDBJ databases">
        <title>Sequencing the genomes of 1000 actinobacteria strains.</title>
        <authorList>
            <person name="Klenk H.-P."/>
        </authorList>
    </citation>
    <scope>NUCLEOTIDE SEQUENCE</scope>
    <source>
        <strain evidence="6">DSM 45356</strain>
    </source>
</reference>
<dbReference type="InterPro" id="IPR005119">
    <property type="entry name" value="LysR_subst-bd"/>
</dbReference>